<evidence type="ECO:0000256" key="1">
    <source>
        <dbReference type="ARBA" id="ARBA00001966"/>
    </source>
</evidence>
<evidence type="ECO:0000313" key="8">
    <source>
        <dbReference type="EMBL" id="BAX82479.1"/>
    </source>
</evidence>
<evidence type="ECO:0000256" key="2">
    <source>
        <dbReference type="ARBA" id="ARBA00022691"/>
    </source>
</evidence>
<evidence type="ECO:0000256" key="6">
    <source>
        <dbReference type="SAM" id="Coils"/>
    </source>
</evidence>
<dbReference type="SFLD" id="SFLDG01095">
    <property type="entry name" value="Uncharacterised_Radical_SAM_Su"/>
    <property type="match status" value="1"/>
</dbReference>
<dbReference type="GO" id="GO:0003824">
    <property type="term" value="F:catalytic activity"/>
    <property type="evidence" value="ECO:0007669"/>
    <property type="project" value="InterPro"/>
</dbReference>
<dbReference type="OrthoDB" id="9777636at2"/>
<evidence type="ECO:0000256" key="3">
    <source>
        <dbReference type="ARBA" id="ARBA00022723"/>
    </source>
</evidence>
<dbReference type="SUPFAM" id="SSF102114">
    <property type="entry name" value="Radical SAM enzymes"/>
    <property type="match status" value="1"/>
</dbReference>
<dbReference type="SMART" id="SM00729">
    <property type="entry name" value="Elp3"/>
    <property type="match status" value="1"/>
</dbReference>
<proteinExistence type="predicted"/>
<keyword evidence="4" id="KW-0408">Iron</keyword>
<dbReference type="GO" id="GO:0046872">
    <property type="term" value="F:metal ion binding"/>
    <property type="evidence" value="ECO:0007669"/>
    <property type="project" value="UniProtKB-KW"/>
</dbReference>
<gene>
    <name evidence="8" type="ORF">ALGA_4188</name>
</gene>
<keyword evidence="6" id="KW-0175">Coiled coil</keyword>
<dbReference type="InterPro" id="IPR006638">
    <property type="entry name" value="Elp3/MiaA/NifB-like_rSAM"/>
</dbReference>
<dbReference type="SFLD" id="SFLDG01082">
    <property type="entry name" value="B12-binding_domain_containing"/>
    <property type="match status" value="1"/>
</dbReference>
<organism evidence="8 9">
    <name type="scientific">Labilibaculum antarcticum</name>
    <dbReference type="NCBI Taxonomy" id="1717717"/>
    <lineage>
        <taxon>Bacteria</taxon>
        <taxon>Pseudomonadati</taxon>
        <taxon>Bacteroidota</taxon>
        <taxon>Bacteroidia</taxon>
        <taxon>Marinilabiliales</taxon>
        <taxon>Marinifilaceae</taxon>
        <taxon>Labilibaculum</taxon>
    </lineage>
</organism>
<name>A0A1Y1CPT9_9BACT</name>
<dbReference type="PANTHER" id="PTHR43409:SF4">
    <property type="entry name" value="RADICAL SAM SUPERFAMILY PROTEIN"/>
    <property type="match status" value="1"/>
</dbReference>
<reference evidence="8 9" key="1">
    <citation type="journal article" date="2018" name="Mar. Genomics">
        <title>Complete genome sequence of Marinifilaceae bacterium strain SPP2, isolated from the Antarctic marine sediment.</title>
        <authorList>
            <person name="Watanabe M."/>
            <person name="Kojima H."/>
            <person name="Fukui M."/>
        </authorList>
    </citation>
    <scope>NUCLEOTIDE SEQUENCE [LARGE SCALE GENOMIC DNA]</scope>
    <source>
        <strain evidence="8 9">SPP2</strain>
    </source>
</reference>
<dbReference type="Proteomes" id="UP000218267">
    <property type="component" value="Chromosome"/>
</dbReference>
<dbReference type="InterPro" id="IPR013785">
    <property type="entry name" value="Aldolase_TIM"/>
</dbReference>
<accession>A0A1Y1CPT9</accession>
<feature type="domain" description="Radical SAM core" evidence="7">
    <location>
        <begin position="11"/>
        <end position="251"/>
    </location>
</feature>
<keyword evidence="2" id="KW-0949">S-adenosyl-L-methionine</keyword>
<evidence type="ECO:0000256" key="4">
    <source>
        <dbReference type="ARBA" id="ARBA00023004"/>
    </source>
</evidence>
<protein>
    <submittedName>
        <fullName evidence="8">Radical SAM protein</fullName>
    </submittedName>
</protein>
<evidence type="ECO:0000256" key="5">
    <source>
        <dbReference type="ARBA" id="ARBA00023014"/>
    </source>
</evidence>
<dbReference type="Gene3D" id="3.20.20.70">
    <property type="entry name" value="Aldolase class I"/>
    <property type="match status" value="1"/>
</dbReference>
<sequence>MNYTGPVYRPPYEANTLLLQVTVGCAHNKCTFCTMYRDVKFSIDKMDQIEKDLQEAKQLYGNVKRIFLVNGDAFVLSAKRLKAIAEMIHRYLPQVEVITMYASINNIIGKTDEELVELSKLGIGDLWVGVETGLGDVLDYLNKGASLADANKQLERLNKAGITFFYGFMFGAAGKGRGIENAEANAKLINKVRPLGIVPTTLNVNEGTKLAKDVAEGVFEMANEQEVFEEQKKTIELVEVDTYYMGIHIINSVSFDAELPNEKQAAIDRLNDAISNTDEAVLNSVPERHTI</sequence>
<evidence type="ECO:0000313" key="9">
    <source>
        <dbReference type="Proteomes" id="UP000218267"/>
    </source>
</evidence>
<comment type="cofactor">
    <cofactor evidence="1">
        <name>[4Fe-4S] cluster</name>
        <dbReference type="ChEBI" id="CHEBI:49883"/>
    </cofactor>
</comment>
<dbReference type="GO" id="GO:0051536">
    <property type="term" value="F:iron-sulfur cluster binding"/>
    <property type="evidence" value="ECO:0007669"/>
    <property type="project" value="UniProtKB-KW"/>
</dbReference>
<keyword evidence="5" id="KW-0411">Iron-sulfur</keyword>
<dbReference type="RefSeq" id="WP_096432829.1">
    <property type="nucleotide sequence ID" value="NZ_AP018042.1"/>
</dbReference>
<evidence type="ECO:0000259" key="7">
    <source>
        <dbReference type="PROSITE" id="PS51918"/>
    </source>
</evidence>
<dbReference type="InterPro" id="IPR058240">
    <property type="entry name" value="rSAM_sf"/>
</dbReference>
<feature type="coiled-coil region" evidence="6">
    <location>
        <begin position="39"/>
        <end position="66"/>
    </location>
</feature>
<dbReference type="PANTHER" id="PTHR43409">
    <property type="entry name" value="ANAEROBIC MAGNESIUM-PROTOPORPHYRIN IX MONOMETHYL ESTER CYCLASE-RELATED"/>
    <property type="match status" value="1"/>
</dbReference>
<reference evidence="9" key="2">
    <citation type="journal article" date="2020" name="Antonie Van Leeuwenhoek">
        <title>Labilibaculum antarcticum sp. nov., a novel facultative anaerobic, psychrotorelant bacterium isolated from marine sediment of Antarctica.</title>
        <authorList>
            <person name="Watanabe M."/>
            <person name="Kojima H."/>
            <person name="Fukui M."/>
        </authorList>
    </citation>
    <scope>NUCLEOTIDE SEQUENCE [LARGE SCALE GENOMIC DNA]</scope>
    <source>
        <strain evidence="9">SPP2</strain>
    </source>
</reference>
<dbReference type="KEGG" id="mbas:ALGA_4188"/>
<dbReference type="InterPro" id="IPR007197">
    <property type="entry name" value="rSAM"/>
</dbReference>
<dbReference type="PROSITE" id="PS51918">
    <property type="entry name" value="RADICAL_SAM"/>
    <property type="match status" value="1"/>
</dbReference>
<dbReference type="InterPro" id="IPR051198">
    <property type="entry name" value="BchE-like"/>
</dbReference>
<dbReference type="SFLD" id="SFLDS00029">
    <property type="entry name" value="Radical_SAM"/>
    <property type="match status" value="1"/>
</dbReference>
<keyword evidence="3" id="KW-0479">Metal-binding</keyword>
<keyword evidence="9" id="KW-1185">Reference proteome</keyword>
<dbReference type="AlphaFoldDB" id="A0A1Y1CPT9"/>
<dbReference type="Pfam" id="PF04055">
    <property type="entry name" value="Radical_SAM"/>
    <property type="match status" value="1"/>
</dbReference>
<dbReference type="CDD" id="cd01335">
    <property type="entry name" value="Radical_SAM"/>
    <property type="match status" value="1"/>
</dbReference>
<dbReference type="EMBL" id="AP018042">
    <property type="protein sequence ID" value="BAX82479.1"/>
    <property type="molecule type" value="Genomic_DNA"/>
</dbReference>